<feature type="transmembrane region" description="Helical" evidence="8">
    <location>
        <begin position="123"/>
        <end position="144"/>
    </location>
</feature>
<organism evidence="9 10">
    <name type="scientific">Kerstersia gyiorum</name>
    <dbReference type="NCBI Taxonomy" id="206506"/>
    <lineage>
        <taxon>Bacteria</taxon>
        <taxon>Pseudomonadati</taxon>
        <taxon>Pseudomonadota</taxon>
        <taxon>Betaproteobacteria</taxon>
        <taxon>Burkholderiales</taxon>
        <taxon>Alcaligenaceae</taxon>
        <taxon>Kerstersia</taxon>
    </lineage>
</organism>
<sequence>MHRGESSPALATVDTLPLNPAARRAWRLLPLLVLALLAILAFMTTGTRGDWGFILAFRGIKLATMVLVACAIAISTVLFQTITHNRILTPALIGFDALYTLIQAAAAFSLGTELTSISQASGVQFLVQVAIMTGLACLLFRWLFTDTAQSLHRLILVGITFGLLFRSLANLLMRLIDPNEFVIVQDKLFASFNSVEPKLLGLSTVLLVAAALWALRLLPRYDVLALGRDIAINLGVPYQRTVMQTLVVIAVLVAVSTALVGPITFLGLLVSNLAYHVMDCDRHRLTLPAAILIGIILLVGGQTVLEHVLHLETAISVVIEFTGGLLFLLMVTRKAMK</sequence>
<evidence type="ECO:0000313" key="9">
    <source>
        <dbReference type="EMBL" id="RZS67303.1"/>
    </source>
</evidence>
<keyword evidence="6 8" id="KW-1133">Transmembrane helix</keyword>
<keyword evidence="4" id="KW-1003">Cell membrane</keyword>
<evidence type="ECO:0000256" key="2">
    <source>
        <dbReference type="ARBA" id="ARBA00007935"/>
    </source>
</evidence>
<dbReference type="Pfam" id="PF01032">
    <property type="entry name" value="FecCD"/>
    <property type="match status" value="1"/>
</dbReference>
<evidence type="ECO:0000313" key="10">
    <source>
        <dbReference type="Proteomes" id="UP000292039"/>
    </source>
</evidence>
<dbReference type="SUPFAM" id="SSF81345">
    <property type="entry name" value="ABC transporter involved in vitamin B12 uptake, BtuC"/>
    <property type="match status" value="1"/>
</dbReference>
<dbReference type="RefSeq" id="WP_130487531.1">
    <property type="nucleotide sequence ID" value="NZ_CBCSEB010000008.1"/>
</dbReference>
<dbReference type="Gene3D" id="1.10.3470.10">
    <property type="entry name" value="ABC transporter involved in vitamin B12 uptake, BtuC"/>
    <property type="match status" value="1"/>
</dbReference>
<dbReference type="Proteomes" id="UP000292039">
    <property type="component" value="Unassembled WGS sequence"/>
</dbReference>
<dbReference type="InterPro" id="IPR000522">
    <property type="entry name" value="ABC_transptr_permease_BtuC"/>
</dbReference>
<feature type="transmembrane region" description="Helical" evidence="8">
    <location>
        <begin position="55"/>
        <end position="79"/>
    </location>
</feature>
<feature type="transmembrane region" description="Helical" evidence="8">
    <location>
        <begin position="285"/>
        <end position="305"/>
    </location>
</feature>
<name>A0A4Q7MID6_9BURK</name>
<evidence type="ECO:0000256" key="5">
    <source>
        <dbReference type="ARBA" id="ARBA00022692"/>
    </source>
</evidence>
<evidence type="ECO:0000256" key="4">
    <source>
        <dbReference type="ARBA" id="ARBA00022475"/>
    </source>
</evidence>
<proteinExistence type="inferred from homology"/>
<evidence type="ECO:0000256" key="1">
    <source>
        <dbReference type="ARBA" id="ARBA00004651"/>
    </source>
</evidence>
<feature type="transmembrane region" description="Helical" evidence="8">
    <location>
        <begin position="246"/>
        <end position="273"/>
    </location>
</feature>
<keyword evidence="3" id="KW-0813">Transport</keyword>
<comment type="caution">
    <text evidence="9">The sequence shown here is derived from an EMBL/GenBank/DDBJ whole genome shotgun (WGS) entry which is preliminary data.</text>
</comment>
<dbReference type="PANTHER" id="PTHR30472:SF19">
    <property type="entry name" value="PETROBACTIN IMPORT SYSTEM PERMEASE PROTEIN YCLO"/>
    <property type="match status" value="1"/>
</dbReference>
<dbReference type="InterPro" id="IPR037294">
    <property type="entry name" value="ABC_BtuC-like"/>
</dbReference>
<feature type="transmembrane region" description="Helical" evidence="8">
    <location>
        <begin position="311"/>
        <end position="331"/>
    </location>
</feature>
<feature type="transmembrane region" description="Helical" evidence="8">
    <location>
        <begin position="25"/>
        <end position="43"/>
    </location>
</feature>
<keyword evidence="7 8" id="KW-0472">Membrane</keyword>
<dbReference type="PANTHER" id="PTHR30472">
    <property type="entry name" value="FERRIC ENTEROBACTIN TRANSPORT SYSTEM PERMEASE PROTEIN"/>
    <property type="match status" value="1"/>
</dbReference>
<gene>
    <name evidence="9" type="ORF">EV679_2517</name>
</gene>
<keyword evidence="5 8" id="KW-0812">Transmembrane</keyword>
<evidence type="ECO:0000256" key="7">
    <source>
        <dbReference type="ARBA" id="ARBA00023136"/>
    </source>
</evidence>
<feature type="transmembrane region" description="Helical" evidence="8">
    <location>
        <begin position="150"/>
        <end position="169"/>
    </location>
</feature>
<dbReference type="AlphaFoldDB" id="A0A4Q7MID6"/>
<dbReference type="GO" id="GO:0033214">
    <property type="term" value="P:siderophore-iron import into cell"/>
    <property type="evidence" value="ECO:0007669"/>
    <property type="project" value="TreeGrafter"/>
</dbReference>
<evidence type="ECO:0000256" key="8">
    <source>
        <dbReference type="SAM" id="Phobius"/>
    </source>
</evidence>
<comment type="subcellular location">
    <subcellularLocation>
        <location evidence="1">Cell membrane</location>
        <topology evidence="1">Multi-pass membrane protein</topology>
    </subcellularLocation>
</comment>
<dbReference type="EMBL" id="SGWZ01000004">
    <property type="protein sequence ID" value="RZS67303.1"/>
    <property type="molecule type" value="Genomic_DNA"/>
</dbReference>
<dbReference type="GO" id="GO:0005886">
    <property type="term" value="C:plasma membrane"/>
    <property type="evidence" value="ECO:0007669"/>
    <property type="project" value="UniProtKB-SubCell"/>
</dbReference>
<feature type="transmembrane region" description="Helical" evidence="8">
    <location>
        <begin position="91"/>
        <end position="111"/>
    </location>
</feature>
<reference evidence="9 10" key="1">
    <citation type="submission" date="2019-02" db="EMBL/GenBank/DDBJ databases">
        <title>Genomic Encyclopedia of Type Strains, Phase IV (KMG-IV): sequencing the most valuable type-strain genomes for metagenomic binning, comparative biology and taxonomic classification.</title>
        <authorList>
            <person name="Goeker M."/>
        </authorList>
    </citation>
    <scope>NUCLEOTIDE SEQUENCE [LARGE SCALE GENOMIC DNA]</scope>
    <source>
        <strain evidence="9 10">DSM 16618</strain>
    </source>
</reference>
<accession>A0A4Q7MID6</accession>
<protein>
    <submittedName>
        <fullName evidence="9">Iron complex transport system permease protein</fullName>
    </submittedName>
</protein>
<comment type="similarity">
    <text evidence="2">Belongs to the binding-protein-dependent transport system permease family. FecCD subfamily.</text>
</comment>
<evidence type="ECO:0000256" key="3">
    <source>
        <dbReference type="ARBA" id="ARBA00022448"/>
    </source>
</evidence>
<evidence type="ECO:0000256" key="6">
    <source>
        <dbReference type="ARBA" id="ARBA00022989"/>
    </source>
</evidence>
<feature type="transmembrane region" description="Helical" evidence="8">
    <location>
        <begin position="199"/>
        <end position="218"/>
    </location>
</feature>
<dbReference type="GO" id="GO:0022857">
    <property type="term" value="F:transmembrane transporter activity"/>
    <property type="evidence" value="ECO:0007669"/>
    <property type="project" value="InterPro"/>
</dbReference>